<dbReference type="Proteomes" id="UP000679179">
    <property type="component" value="Unassembled WGS sequence"/>
</dbReference>
<dbReference type="NCBIfam" id="TIGR02837">
    <property type="entry name" value="spore_II_R"/>
    <property type="match status" value="1"/>
</dbReference>
<evidence type="ECO:0000313" key="2">
    <source>
        <dbReference type="Proteomes" id="UP000679179"/>
    </source>
</evidence>
<dbReference type="AlphaFoldDB" id="A0A919S1Q5"/>
<dbReference type="RefSeq" id="WP_212904346.1">
    <property type="nucleotide sequence ID" value="NZ_BOPZ01000020.1"/>
</dbReference>
<organism evidence="1 2">
    <name type="scientific">Clostridium polyendosporum</name>
    <dbReference type="NCBI Taxonomy" id="69208"/>
    <lineage>
        <taxon>Bacteria</taxon>
        <taxon>Bacillati</taxon>
        <taxon>Bacillota</taxon>
        <taxon>Clostridia</taxon>
        <taxon>Eubacteriales</taxon>
        <taxon>Clostridiaceae</taxon>
        <taxon>Clostridium</taxon>
    </lineage>
</organism>
<dbReference type="InterPro" id="IPR014202">
    <property type="entry name" value="Spore_II_R"/>
</dbReference>
<proteinExistence type="predicted"/>
<dbReference type="Pfam" id="PF09551">
    <property type="entry name" value="Spore_II_R"/>
    <property type="match status" value="1"/>
</dbReference>
<name>A0A919S1Q5_9CLOT</name>
<comment type="caution">
    <text evidence="1">The sequence shown here is derived from an EMBL/GenBank/DDBJ whole genome shotgun (WGS) entry which is preliminary data.</text>
</comment>
<keyword evidence="2" id="KW-1185">Reference proteome</keyword>
<sequence length="233" mass="26968">MKRISLTVIIFLVAISLIGSTDWKLNDVNVNVIEQANDVVDEINTKLIRFHVIANSDSNEDQNLKLKVRDKVLEYISPKLKDSQNIEQSRKIIKENDDKIRIIAEDIIKKNGYNYEVKTTLGFENFPVKMYGNITLPQGNYEAYRIIIGGGKGQNWWCVMFPPLCFVDIAKGQIAYKETEKEMKKVLSDKEFEEIDNINNSEQTQNIKEAVKQNGAEIKLKFKTKELIERFFQ</sequence>
<evidence type="ECO:0000313" key="1">
    <source>
        <dbReference type="EMBL" id="GIM29653.1"/>
    </source>
</evidence>
<protein>
    <submittedName>
        <fullName evidence="1">Stage II sporulation protein R</fullName>
    </submittedName>
</protein>
<reference evidence="1" key="1">
    <citation type="submission" date="2021-03" db="EMBL/GenBank/DDBJ databases">
        <title>Taxonomic study of Clostridium polyendosporum from meadow-gley soil under rice.</title>
        <authorList>
            <person name="Kobayashi H."/>
            <person name="Tanizawa Y."/>
            <person name="Yagura M."/>
        </authorList>
    </citation>
    <scope>NUCLEOTIDE SEQUENCE</scope>
    <source>
        <strain evidence="1">JCM 30710</strain>
    </source>
</reference>
<dbReference type="EMBL" id="BOPZ01000020">
    <property type="protein sequence ID" value="GIM29653.1"/>
    <property type="molecule type" value="Genomic_DNA"/>
</dbReference>
<gene>
    <name evidence="1" type="ORF">CPJCM30710_23190</name>
</gene>
<accession>A0A919S1Q5</accession>